<sequence>MVDHADRGDGRHNPWRPSSSPARFPRLVRLVARHHRRYGDQLNRRARTVESGGRQRSSVFACPTPEIVPMARVHCDSVLAPKGQISVPLVHCGSCIVPVVTTAVQTGYEPWLARNWSHTYGAAHIDGLRVLFDTLLHALTTPDDGV</sequence>
<proteinExistence type="predicted"/>
<protein>
    <submittedName>
        <fullName evidence="2">Uncharacterized protein</fullName>
    </submittedName>
</protein>
<evidence type="ECO:0000256" key="1">
    <source>
        <dbReference type="SAM" id="MobiDB-lite"/>
    </source>
</evidence>
<evidence type="ECO:0000313" key="2">
    <source>
        <dbReference type="EMBL" id="MDI6104293.1"/>
    </source>
</evidence>
<gene>
    <name evidence="2" type="ORF">QLQ12_37445</name>
</gene>
<dbReference type="EMBL" id="JASCTH010000032">
    <property type="protein sequence ID" value="MDI6104293.1"/>
    <property type="molecule type" value="Genomic_DNA"/>
</dbReference>
<organism evidence="2 3">
    <name type="scientific">Actinoplanes sandaracinus</name>
    <dbReference type="NCBI Taxonomy" id="3045177"/>
    <lineage>
        <taxon>Bacteria</taxon>
        <taxon>Bacillati</taxon>
        <taxon>Actinomycetota</taxon>
        <taxon>Actinomycetes</taxon>
        <taxon>Micromonosporales</taxon>
        <taxon>Micromonosporaceae</taxon>
        <taxon>Actinoplanes</taxon>
    </lineage>
</organism>
<name>A0ABT6WX24_9ACTN</name>
<comment type="caution">
    <text evidence="2">The sequence shown here is derived from an EMBL/GenBank/DDBJ whole genome shotgun (WGS) entry which is preliminary data.</text>
</comment>
<feature type="region of interest" description="Disordered" evidence="1">
    <location>
        <begin position="1"/>
        <end position="20"/>
    </location>
</feature>
<feature type="compositionally biased region" description="Basic and acidic residues" evidence="1">
    <location>
        <begin position="1"/>
        <end position="12"/>
    </location>
</feature>
<keyword evidence="3" id="KW-1185">Reference proteome</keyword>
<dbReference type="RefSeq" id="WP_282765656.1">
    <property type="nucleotide sequence ID" value="NZ_JASCTH010000032.1"/>
</dbReference>
<accession>A0ABT6WX24</accession>
<evidence type="ECO:0000313" key="3">
    <source>
        <dbReference type="Proteomes" id="UP001241758"/>
    </source>
</evidence>
<dbReference type="Proteomes" id="UP001241758">
    <property type="component" value="Unassembled WGS sequence"/>
</dbReference>
<reference evidence="2 3" key="1">
    <citation type="submission" date="2023-05" db="EMBL/GenBank/DDBJ databases">
        <title>Actinoplanes sp. NEAU-A12 genome sequencing.</title>
        <authorList>
            <person name="Wang Z.-S."/>
        </authorList>
    </citation>
    <scope>NUCLEOTIDE SEQUENCE [LARGE SCALE GENOMIC DNA]</scope>
    <source>
        <strain evidence="2 3">NEAU-A12</strain>
    </source>
</reference>